<name>A0ABS7K513_9BACI</name>
<proteinExistence type="predicted"/>
<dbReference type="Proteomes" id="UP000769780">
    <property type="component" value="Unassembled WGS sequence"/>
</dbReference>
<feature type="transmembrane region" description="Helical" evidence="1">
    <location>
        <begin position="38"/>
        <end position="62"/>
    </location>
</feature>
<evidence type="ECO:0000313" key="3">
    <source>
        <dbReference type="Proteomes" id="UP000769780"/>
    </source>
</evidence>
<sequence>MKTIPNKTSSSPHKDELIVDQKLRKGLVASRRNRNMPIILFMGASLLIFLLVNLLSSLRIYVVYSSGIGPFLFIGFVLVVMVMLYIKGMRF</sequence>
<keyword evidence="1" id="KW-0812">Transmembrane</keyword>
<dbReference type="RefSeq" id="WP_221873565.1">
    <property type="nucleotide sequence ID" value="NZ_JACWFH010000012.1"/>
</dbReference>
<keyword evidence="1" id="KW-1133">Transmembrane helix</keyword>
<comment type="caution">
    <text evidence="2">The sequence shown here is derived from an EMBL/GenBank/DDBJ whole genome shotgun (WGS) entry which is preliminary data.</text>
</comment>
<reference evidence="2 3" key="1">
    <citation type="submission" date="2020-07" db="EMBL/GenBank/DDBJ databases">
        <title>Fungal Genomes of the International Space Station.</title>
        <authorList>
            <person name="Seuylemezian A."/>
            <person name="Singh N.K."/>
            <person name="Wood J."/>
            <person name="Venkateswaran K."/>
        </authorList>
    </citation>
    <scope>NUCLEOTIDE SEQUENCE [LARGE SCALE GENOMIC DNA]</scope>
    <source>
        <strain evidence="2 3">PL-B2</strain>
    </source>
</reference>
<evidence type="ECO:0000313" key="2">
    <source>
        <dbReference type="EMBL" id="MBY0097344.1"/>
    </source>
</evidence>
<keyword evidence="3" id="KW-1185">Reference proteome</keyword>
<protein>
    <submittedName>
        <fullName evidence="2">Uncharacterized protein</fullName>
    </submittedName>
</protein>
<keyword evidence="1" id="KW-0472">Membrane</keyword>
<dbReference type="EMBL" id="JACWFH010000012">
    <property type="protein sequence ID" value="MBY0097344.1"/>
    <property type="molecule type" value="Genomic_DNA"/>
</dbReference>
<feature type="transmembrane region" description="Helical" evidence="1">
    <location>
        <begin position="68"/>
        <end position="86"/>
    </location>
</feature>
<organism evidence="2 3">
    <name type="scientific">Mesobacillus maritimus</name>
    <dbReference type="NCBI Taxonomy" id="1643336"/>
    <lineage>
        <taxon>Bacteria</taxon>
        <taxon>Bacillati</taxon>
        <taxon>Bacillota</taxon>
        <taxon>Bacilli</taxon>
        <taxon>Bacillales</taxon>
        <taxon>Bacillaceae</taxon>
        <taxon>Mesobacillus</taxon>
    </lineage>
</organism>
<evidence type="ECO:0000256" key="1">
    <source>
        <dbReference type="SAM" id="Phobius"/>
    </source>
</evidence>
<accession>A0ABS7K513</accession>
<gene>
    <name evidence="2" type="ORF">H0185_11115</name>
</gene>